<dbReference type="PANTHER" id="PTHR43479">
    <property type="entry name" value="ACREF/ENVCD OPERON REPRESSOR-RELATED"/>
    <property type="match status" value="1"/>
</dbReference>
<evidence type="ECO:0000256" key="2">
    <source>
        <dbReference type="PROSITE-ProRule" id="PRU00335"/>
    </source>
</evidence>
<dbReference type="STRING" id="1855823.MCCS_00540"/>
<accession>A0A1W7A8J3</accession>
<dbReference type="PANTHER" id="PTHR43479:SF11">
    <property type="entry name" value="ACREF_ENVCD OPERON REPRESSOR-RELATED"/>
    <property type="match status" value="1"/>
</dbReference>
<evidence type="ECO:0000256" key="1">
    <source>
        <dbReference type="ARBA" id="ARBA00023125"/>
    </source>
</evidence>
<protein>
    <submittedName>
        <fullName evidence="5">TetR-type helix-turn-helix domain-containing family protein</fullName>
    </submittedName>
</protein>
<dbReference type="EMBL" id="CP021059">
    <property type="protein sequence ID" value="ARQ05726.1"/>
    <property type="molecule type" value="Genomic_DNA"/>
</dbReference>
<dbReference type="KEGG" id="mcak:MCCS_00540"/>
<feature type="domain" description="HTH tetR-type" evidence="3">
    <location>
        <begin position="4"/>
        <end position="64"/>
    </location>
</feature>
<reference evidence="4" key="3">
    <citation type="submission" date="2017-04" db="EMBL/GenBank/DDBJ databases">
        <authorList>
            <person name="Afonso C.L."/>
            <person name="Miller P.J."/>
            <person name="Scott M.A."/>
            <person name="Spackman E."/>
            <person name="Goraichik I."/>
            <person name="Dimitrov K.M."/>
            <person name="Suarez D.L."/>
            <person name="Swayne D.E."/>
        </authorList>
    </citation>
    <scope>NUCLEOTIDE SEQUENCE</scope>
    <source>
        <strain evidence="4">KM45013</strain>
    </source>
</reference>
<dbReference type="InterPro" id="IPR050624">
    <property type="entry name" value="HTH-type_Tx_Regulator"/>
</dbReference>
<keyword evidence="6" id="KW-1185">Reference proteome</keyword>
<evidence type="ECO:0000313" key="4">
    <source>
        <dbReference type="EMBL" id="ARQ05726.1"/>
    </source>
</evidence>
<name>A0A0D6DR69_9STAP</name>
<reference evidence="4 6" key="2">
    <citation type="journal article" date="2017" name="Int. J. Syst. Evol. Microbiol.">
        <title>Macrococcus canis sp. nov., a skin bacterium associated with infections in dogs.</title>
        <authorList>
            <person name="Gobeli Brawand S."/>
            <person name="Cotting K."/>
            <person name="Gomez-Sanz E."/>
            <person name="Collaud A."/>
            <person name="Thomann A."/>
            <person name="Brodard I."/>
            <person name="Rodriguez-Campos S."/>
            <person name="Strauss C."/>
            <person name="Perreten V."/>
        </authorList>
    </citation>
    <scope>NUCLEOTIDE SEQUENCE [LARGE SCALE GENOMIC DNA]</scope>
    <source>
        <strain evidence="4 6">KM45013</strain>
    </source>
</reference>
<organism evidence="5">
    <name type="scientific">Macrococcoides canis</name>
    <dbReference type="NCBI Taxonomy" id="1855823"/>
    <lineage>
        <taxon>Bacteria</taxon>
        <taxon>Bacillati</taxon>
        <taxon>Bacillota</taxon>
        <taxon>Bacilli</taxon>
        <taxon>Bacillales</taxon>
        <taxon>Staphylococcaceae</taxon>
        <taxon>Macrococcoides</taxon>
    </lineage>
</organism>
<dbReference type="AlphaFoldDB" id="A0A0D6DR69"/>
<dbReference type="Pfam" id="PF00440">
    <property type="entry name" value="TetR_N"/>
    <property type="match status" value="1"/>
</dbReference>
<dbReference type="InterPro" id="IPR036271">
    <property type="entry name" value="Tet_transcr_reg_TetR-rel_C_sf"/>
</dbReference>
<reference evidence="5" key="1">
    <citation type="journal article" date="2015" name="Antimicrob. Agents Chemother.">
        <title>First Staphylococcal Cassette Chromosome mec Containing a mecB-Carrying Gene Complex Independent of Transposon Tn6045 in a Macrococcus caseolyticus Isolate from a Canine Infection.</title>
        <authorList>
            <person name="Gomez-Sanz E."/>
            <person name="Schwendener S."/>
            <person name="Thomann A."/>
            <person name="Gobeli Brawand S."/>
            <person name="Perreten V."/>
        </authorList>
    </citation>
    <scope>NUCLEOTIDE SEQUENCE</scope>
    <source>
        <strain evidence="5">KM45013</strain>
    </source>
</reference>
<feature type="DNA-binding region" description="H-T-H motif" evidence="2">
    <location>
        <begin position="27"/>
        <end position="46"/>
    </location>
</feature>
<dbReference type="InterPro" id="IPR009057">
    <property type="entry name" value="Homeodomain-like_sf"/>
</dbReference>
<evidence type="ECO:0000313" key="6">
    <source>
        <dbReference type="Proteomes" id="UP000194154"/>
    </source>
</evidence>
<dbReference type="Proteomes" id="UP000194154">
    <property type="component" value="Chromosome"/>
</dbReference>
<dbReference type="PROSITE" id="PS50977">
    <property type="entry name" value="HTH_TETR_2"/>
    <property type="match status" value="1"/>
</dbReference>
<dbReference type="RefSeq" id="WP_157891007.1">
    <property type="nucleotide sequence ID" value="NZ_CBCRZA010000022.1"/>
</dbReference>
<dbReference type="EMBL" id="HG970732">
    <property type="protein sequence ID" value="CDO67647.1"/>
    <property type="molecule type" value="Genomic_DNA"/>
</dbReference>
<dbReference type="PRINTS" id="PR00455">
    <property type="entry name" value="HTHTETR"/>
</dbReference>
<dbReference type="GeneID" id="35294214"/>
<accession>A0A0D6DR69</accession>
<dbReference type="OrthoDB" id="116240at2"/>
<dbReference type="SUPFAM" id="SSF48498">
    <property type="entry name" value="Tetracyclin repressor-like, C-terminal domain"/>
    <property type="match status" value="1"/>
</dbReference>
<dbReference type="SUPFAM" id="SSF46689">
    <property type="entry name" value="Homeodomain-like"/>
    <property type="match status" value="1"/>
</dbReference>
<dbReference type="Gene3D" id="1.10.357.10">
    <property type="entry name" value="Tetracycline Repressor, domain 2"/>
    <property type="match status" value="1"/>
</dbReference>
<dbReference type="InterPro" id="IPR001647">
    <property type="entry name" value="HTH_TetR"/>
</dbReference>
<dbReference type="GO" id="GO:0003677">
    <property type="term" value="F:DNA binding"/>
    <property type="evidence" value="ECO:0007669"/>
    <property type="project" value="UniProtKB-UniRule"/>
</dbReference>
<keyword evidence="1 2" id="KW-0238">DNA-binding</keyword>
<sequence>MNLTGKQLKIIESATSLFESKGYSATGIDEIVKNADVATMTLYRNFKSKDDLVLAVLKYREYNYLKCIKEASDIHSMLSNHFEWIEHNTKSGCLFLRAAEEYRNINDQILKFVENHKEKVLGQIMKYVETEKIAVEIMMILEGSTSMVEYLPVEKVKVTSIYLMNKVIEDVS</sequence>
<gene>
    <name evidence="4" type="ORF">MCCS_00540</name>
</gene>
<proteinExistence type="predicted"/>
<evidence type="ECO:0000313" key="5">
    <source>
        <dbReference type="EMBL" id="CDO67647.1"/>
    </source>
</evidence>
<evidence type="ECO:0000259" key="3">
    <source>
        <dbReference type="PROSITE" id="PS50977"/>
    </source>
</evidence>